<reference evidence="1 2" key="1">
    <citation type="submission" date="2017-02" db="EMBL/GenBank/DDBJ databases">
        <title>Complete genome sequences of Mycobacterium kansasii strains isolated from rhesus macaques.</title>
        <authorList>
            <person name="Panda A."/>
            <person name="Nagaraj S."/>
            <person name="Zhao X."/>
            <person name="Tettelin H."/>
            <person name="Detolla L.J."/>
        </authorList>
    </citation>
    <scope>NUCLEOTIDE SEQUENCE [LARGE SCALE GENOMIC DNA]</scope>
    <source>
        <strain evidence="1 2">11-3813</strain>
    </source>
</reference>
<protein>
    <submittedName>
        <fullName evidence="1">Uncharacterized protein</fullName>
    </submittedName>
</protein>
<sequence length="47" mass="5347">MIGDQLDDGVAKLDQRLSAVNRLARRLPNSRTRYRGCRPAYRAVSTE</sequence>
<evidence type="ECO:0000313" key="1">
    <source>
        <dbReference type="EMBL" id="OOK81661.1"/>
    </source>
</evidence>
<gene>
    <name evidence="1" type="ORF">BZL30_0023</name>
</gene>
<comment type="caution">
    <text evidence="1">The sequence shown here is derived from an EMBL/GenBank/DDBJ whole genome shotgun (WGS) entry which is preliminary data.</text>
</comment>
<dbReference type="EMBL" id="MVBM01000001">
    <property type="protein sequence ID" value="OOK81661.1"/>
    <property type="molecule type" value="Genomic_DNA"/>
</dbReference>
<accession>A0A1V3XT27</accession>
<organism evidence="1 2">
    <name type="scientific">Mycobacterium kansasii</name>
    <dbReference type="NCBI Taxonomy" id="1768"/>
    <lineage>
        <taxon>Bacteria</taxon>
        <taxon>Bacillati</taxon>
        <taxon>Actinomycetota</taxon>
        <taxon>Actinomycetes</taxon>
        <taxon>Mycobacteriales</taxon>
        <taxon>Mycobacteriaceae</taxon>
        <taxon>Mycobacterium</taxon>
    </lineage>
</organism>
<dbReference type="AlphaFoldDB" id="A0A1V3XT27"/>
<name>A0A1V3XT27_MYCKA</name>
<dbReference type="Proteomes" id="UP000189229">
    <property type="component" value="Unassembled WGS sequence"/>
</dbReference>
<evidence type="ECO:0000313" key="2">
    <source>
        <dbReference type="Proteomes" id="UP000189229"/>
    </source>
</evidence>
<proteinExistence type="predicted"/>